<proteinExistence type="inferred from homology"/>
<accession>S7NF99</accession>
<evidence type="ECO:0000256" key="7">
    <source>
        <dbReference type="ARBA" id="ARBA00023180"/>
    </source>
</evidence>
<dbReference type="SUPFAM" id="SSF57302">
    <property type="entry name" value="Snake toxin-like"/>
    <property type="match status" value="1"/>
</dbReference>
<gene>
    <name evidence="12" type="ORF">D623_10022230</name>
</gene>
<keyword evidence="3" id="KW-0336">GPI-anchor</keyword>
<dbReference type="InterPro" id="IPR016054">
    <property type="entry name" value="LY6_UPA_recep-like"/>
</dbReference>
<evidence type="ECO:0000256" key="10">
    <source>
        <dbReference type="SAM" id="SignalP"/>
    </source>
</evidence>
<evidence type="ECO:0000256" key="4">
    <source>
        <dbReference type="ARBA" id="ARBA00022729"/>
    </source>
</evidence>
<keyword evidence="6" id="KW-1015">Disulfide bond</keyword>
<protein>
    <submittedName>
        <fullName evidence="12">Sperm acrosome membrane-associated protein 4</fullName>
    </submittedName>
</protein>
<reference evidence="12 13" key="1">
    <citation type="journal article" date="2013" name="Nat. Commun.">
        <title>Genome analysis reveals insights into physiology and longevity of the Brandt's bat Myotis brandtii.</title>
        <authorList>
            <person name="Seim I."/>
            <person name="Fang X."/>
            <person name="Xiong Z."/>
            <person name="Lobanov A.V."/>
            <person name="Huang Z."/>
            <person name="Ma S."/>
            <person name="Feng Y."/>
            <person name="Turanov A.A."/>
            <person name="Zhu Y."/>
            <person name="Lenz T.L."/>
            <person name="Gerashchenko M.V."/>
            <person name="Fan D."/>
            <person name="Hee Yim S."/>
            <person name="Yao X."/>
            <person name="Jordan D."/>
            <person name="Xiong Y."/>
            <person name="Ma Y."/>
            <person name="Lyapunov A.N."/>
            <person name="Chen G."/>
            <person name="Kulakova O.I."/>
            <person name="Sun Y."/>
            <person name="Lee S.G."/>
            <person name="Bronson R.T."/>
            <person name="Moskalev A.A."/>
            <person name="Sunyaev S.R."/>
            <person name="Zhang G."/>
            <person name="Krogh A."/>
            <person name="Wang J."/>
            <person name="Gladyshev V.N."/>
        </authorList>
    </citation>
    <scope>NUCLEOTIDE SEQUENCE [LARGE SCALE GENOMIC DNA]</scope>
</reference>
<dbReference type="GO" id="GO:0005886">
    <property type="term" value="C:plasma membrane"/>
    <property type="evidence" value="ECO:0007669"/>
    <property type="project" value="UniProtKB-SubCell"/>
</dbReference>
<dbReference type="Proteomes" id="UP000052978">
    <property type="component" value="Unassembled WGS sequence"/>
</dbReference>
<sequence>MVLSWLLLLVMALPTVMTGIKMCIFCDVTDSSSICPGILMTCGDDEQCFTGQGMIPGLGPVTNKGCMLSTSCSRRVEPVIYQGITYKFNSTCCDGELCNRAPIPAGSLKAAATTCLALGVLLLLLQ</sequence>
<dbReference type="InterPro" id="IPR045860">
    <property type="entry name" value="Snake_toxin-like_sf"/>
</dbReference>
<feature type="chain" id="PRO_5004543321" evidence="10">
    <location>
        <begin position="19"/>
        <end position="126"/>
    </location>
</feature>
<dbReference type="PANTHER" id="PTHR47613:SF1">
    <property type="entry name" value="SPERM ACROSOME MEMBRANE-ASSOCIATED PROTEIN 4"/>
    <property type="match status" value="1"/>
</dbReference>
<dbReference type="GO" id="GO:0035036">
    <property type="term" value="P:sperm-egg recognition"/>
    <property type="evidence" value="ECO:0007669"/>
    <property type="project" value="TreeGrafter"/>
</dbReference>
<evidence type="ECO:0000313" key="13">
    <source>
        <dbReference type="Proteomes" id="UP000052978"/>
    </source>
</evidence>
<dbReference type="KEGG" id="myb:102262009"/>
<keyword evidence="4 10" id="KW-0732">Signal</keyword>
<comment type="similarity">
    <text evidence="9">Belongs to the SPACA4/bouncer family.</text>
</comment>
<evidence type="ECO:0000256" key="6">
    <source>
        <dbReference type="ARBA" id="ARBA00023157"/>
    </source>
</evidence>
<evidence type="ECO:0000256" key="5">
    <source>
        <dbReference type="ARBA" id="ARBA00023136"/>
    </source>
</evidence>
<evidence type="ECO:0000256" key="8">
    <source>
        <dbReference type="ARBA" id="ARBA00023288"/>
    </source>
</evidence>
<keyword evidence="5" id="KW-0472">Membrane</keyword>
<dbReference type="AlphaFoldDB" id="S7NF99"/>
<evidence type="ECO:0000256" key="3">
    <source>
        <dbReference type="ARBA" id="ARBA00022622"/>
    </source>
</evidence>
<dbReference type="EMBL" id="KE164108">
    <property type="protein sequence ID" value="EPQ15125.1"/>
    <property type="molecule type" value="Genomic_DNA"/>
</dbReference>
<keyword evidence="7" id="KW-0325">Glycoprotein</keyword>
<evidence type="ECO:0000313" key="12">
    <source>
        <dbReference type="EMBL" id="EPQ15125.1"/>
    </source>
</evidence>
<evidence type="ECO:0000256" key="1">
    <source>
        <dbReference type="ARBA" id="ARBA00004609"/>
    </source>
</evidence>
<evidence type="ECO:0000256" key="2">
    <source>
        <dbReference type="ARBA" id="ARBA00022475"/>
    </source>
</evidence>
<organism evidence="12 13">
    <name type="scientific">Myotis brandtii</name>
    <name type="common">Brandt's bat</name>
    <dbReference type="NCBI Taxonomy" id="109478"/>
    <lineage>
        <taxon>Eukaryota</taxon>
        <taxon>Metazoa</taxon>
        <taxon>Chordata</taxon>
        <taxon>Craniata</taxon>
        <taxon>Vertebrata</taxon>
        <taxon>Euteleostomi</taxon>
        <taxon>Mammalia</taxon>
        <taxon>Eutheria</taxon>
        <taxon>Laurasiatheria</taxon>
        <taxon>Chiroptera</taxon>
        <taxon>Yangochiroptera</taxon>
        <taxon>Vespertilionidae</taxon>
        <taxon>Myotis</taxon>
    </lineage>
</organism>
<keyword evidence="8" id="KW-0449">Lipoprotein</keyword>
<evidence type="ECO:0000259" key="11">
    <source>
        <dbReference type="Pfam" id="PF00021"/>
    </source>
</evidence>
<dbReference type="PANTHER" id="PTHR47613">
    <property type="entry name" value="SPERM ACROSOME MEMBRANE-ASSOCIATED PROTEIN 4"/>
    <property type="match status" value="1"/>
</dbReference>
<dbReference type="Gene3D" id="2.10.60.10">
    <property type="entry name" value="CD59"/>
    <property type="match status" value="1"/>
</dbReference>
<feature type="signal peptide" evidence="10">
    <location>
        <begin position="1"/>
        <end position="18"/>
    </location>
</feature>
<dbReference type="Pfam" id="PF00021">
    <property type="entry name" value="UPAR_LY6"/>
    <property type="match status" value="1"/>
</dbReference>
<evidence type="ECO:0000256" key="9">
    <source>
        <dbReference type="ARBA" id="ARBA00029446"/>
    </source>
</evidence>
<dbReference type="GO" id="GO:0098552">
    <property type="term" value="C:side of membrane"/>
    <property type="evidence" value="ECO:0007669"/>
    <property type="project" value="UniProtKB-KW"/>
</dbReference>
<name>S7NF99_MYOBR</name>
<comment type="subcellular location">
    <subcellularLocation>
        <location evidence="1">Cell membrane</location>
        <topology evidence="1">Lipid-anchor</topology>
        <topology evidence="1">GPI-anchor</topology>
    </subcellularLocation>
</comment>
<dbReference type="OrthoDB" id="5962859at2759"/>
<feature type="domain" description="UPAR/Ly6" evidence="11">
    <location>
        <begin position="22"/>
        <end position="100"/>
    </location>
</feature>
<dbReference type="eggNOG" id="ENOG502S5P1">
    <property type="taxonomic scope" value="Eukaryota"/>
</dbReference>
<keyword evidence="13" id="KW-1185">Reference proteome</keyword>
<dbReference type="InterPro" id="IPR046354">
    <property type="entry name" value="SPACA4/Bouncer"/>
</dbReference>
<keyword evidence="2" id="KW-1003">Cell membrane</keyword>